<reference evidence="1 2" key="1">
    <citation type="journal article" date="2020" name="Cell">
        <title>Large-Scale Comparative Analyses of Tick Genomes Elucidate Their Genetic Diversity and Vector Capacities.</title>
        <authorList>
            <consortium name="Tick Genome and Microbiome Consortium (TIGMIC)"/>
            <person name="Jia N."/>
            <person name="Wang J."/>
            <person name="Shi W."/>
            <person name="Du L."/>
            <person name="Sun Y."/>
            <person name="Zhan W."/>
            <person name="Jiang J.F."/>
            <person name="Wang Q."/>
            <person name="Zhang B."/>
            <person name="Ji P."/>
            <person name="Bell-Sakyi L."/>
            <person name="Cui X.M."/>
            <person name="Yuan T.T."/>
            <person name="Jiang B.G."/>
            <person name="Yang W.F."/>
            <person name="Lam T.T."/>
            <person name="Chang Q.C."/>
            <person name="Ding S.J."/>
            <person name="Wang X.J."/>
            <person name="Zhu J.G."/>
            <person name="Ruan X.D."/>
            <person name="Zhao L."/>
            <person name="Wei J.T."/>
            <person name="Ye R.Z."/>
            <person name="Que T.C."/>
            <person name="Du C.H."/>
            <person name="Zhou Y.H."/>
            <person name="Cheng J.X."/>
            <person name="Dai P.F."/>
            <person name="Guo W.B."/>
            <person name="Han X.H."/>
            <person name="Huang E.J."/>
            <person name="Li L.F."/>
            <person name="Wei W."/>
            <person name="Gao Y.C."/>
            <person name="Liu J.Z."/>
            <person name="Shao H.Z."/>
            <person name="Wang X."/>
            <person name="Wang C.C."/>
            <person name="Yang T.C."/>
            <person name="Huo Q.B."/>
            <person name="Li W."/>
            <person name="Chen H.Y."/>
            <person name="Chen S.E."/>
            <person name="Zhou L.G."/>
            <person name="Ni X.B."/>
            <person name="Tian J.H."/>
            <person name="Sheng Y."/>
            <person name="Liu T."/>
            <person name="Pan Y.S."/>
            <person name="Xia L.Y."/>
            <person name="Li J."/>
            <person name="Zhao F."/>
            <person name="Cao W.C."/>
        </authorList>
    </citation>
    <scope>NUCLEOTIDE SEQUENCE [LARGE SCALE GENOMIC DNA]</scope>
    <source>
        <strain evidence="1">Iper-2018</strain>
    </source>
</reference>
<protein>
    <submittedName>
        <fullName evidence="1">Uncharacterized protein</fullName>
    </submittedName>
</protein>
<name>A0AC60PWR5_IXOPE</name>
<keyword evidence="2" id="KW-1185">Reference proteome</keyword>
<accession>A0AC60PWR5</accession>
<dbReference type="EMBL" id="JABSTQ010009806">
    <property type="protein sequence ID" value="KAG0425733.1"/>
    <property type="molecule type" value="Genomic_DNA"/>
</dbReference>
<comment type="caution">
    <text evidence="1">The sequence shown here is derived from an EMBL/GenBank/DDBJ whole genome shotgun (WGS) entry which is preliminary data.</text>
</comment>
<sequence length="672" mass="74283">MSTQDVDLSTPTRDHLCGVGRFRPRLLQVFAKPQVFTLVYSIALILQNAQFYYFFAIMSTLQRRYGLSSWSVAVILFADSASPFFISFAVGHYSRTVSKPLLLFWGVLSLTTSCCVSIVPYVIYGPGLAEASSYAGGSDGMSQDLCQPTAVTPSSCDSWMSDSVVVSGVLFAANCFYGAGYSVLYIAGSTYVDDSVKKKNSPLHFAFVAILKLVGPTLGYSLGSLCLQYYEDPRYDPGVQKTDPRWVGAWWLGYALLARIPCLSYMTYEQFDVMTLHKEREPHPLSPDCFAEQSFWREIRSLFRNPVYKYRLVYWLLASNATLGHGMMSSKYIEVQFRTSASRASFIIGPMLLVTNVLGLGIGGLALNAFRPRARVVTSYTTFCDVLKLACLVFCMFIGCQGINLVGLTSMSQDGRPPLETACSAGCNCTTRAFQPICDPADSSIHFSPCFAGCRTLQNKTGFMSLEDCSCLDFAKREAVSEFPYLGLCEEQCQKVLLFIALTSLMGFITRTTTVGHTIVGLRTVARHEKAMALGVQEGLSSIFTYIPYPILYGAIFDWSCLVWEDKCGQPGVCWIYDTQKLRYAYHGLSSGILLLAVVFEVMMVYHSVRLQDFYDDATPSGLCERQQQQPPPPATKDETARMLAAEDTGSLEKAACSTMPLHSQAVVYLAG</sequence>
<dbReference type="Proteomes" id="UP000805193">
    <property type="component" value="Unassembled WGS sequence"/>
</dbReference>
<evidence type="ECO:0000313" key="1">
    <source>
        <dbReference type="EMBL" id="KAG0425733.1"/>
    </source>
</evidence>
<organism evidence="1 2">
    <name type="scientific">Ixodes persulcatus</name>
    <name type="common">Taiga tick</name>
    <dbReference type="NCBI Taxonomy" id="34615"/>
    <lineage>
        <taxon>Eukaryota</taxon>
        <taxon>Metazoa</taxon>
        <taxon>Ecdysozoa</taxon>
        <taxon>Arthropoda</taxon>
        <taxon>Chelicerata</taxon>
        <taxon>Arachnida</taxon>
        <taxon>Acari</taxon>
        <taxon>Parasitiformes</taxon>
        <taxon>Ixodida</taxon>
        <taxon>Ixodoidea</taxon>
        <taxon>Ixodidae</taxon>
        <taxon>Ixodinae</taxon>
        <taxon>Ixodes</taxon>
    </lineage>
</organism>
<proteinExistence type="predicted"/>
<gene>
    <name evidence="1" type="ORF">HPB47_027111</name>
</gene>
<evidence type="ECO:0000313" key="2">
    <source>
        <dbReference type="Proteomes" id="UP000805193"/>
    </source>
</evidence>